<keyword evidence="4 6" id="KW-0863">Zinc-finger</keyword>
<keyword evidence="9" id="KW-1185">Reference proteome</keyword>
<evidence type="ECO:0000313" key="9">
    <source>
        <dbReference type="Proteomes" id="UP000827721"/>
    </source>
</evidence>
<dbReference type="InterPro" id="IPR013083">
    <property type="entry name" value="Znf_RING/FYVE/PHD"/>
</dbReference>
<dbReference type="EMBL" id="JAFEMO010000013">
    <property type="protein sequence ID" value="KAH7550306.1"/>
    <property type="molecule type" value="Genomic_DNA"/>
</dbReference>
<evidence type="ECO:0000259" key="7">
    <source>
        <dbReference type="PROSITE" id="PS50089"/>
    </source>
</evidence>
<keyword evidence="3" id="KW-0479">Metal-binding</keyword>
<feature type="domain" description="RING-type" evidence="7">
    <location>
        <begin position="157"/>
        <end position="198"/>
    </location>
</feature>
<accession>A0ABQ8H8V4</accession>
<comment type="caution">
    <text evidence="8">The sequence shown here is derived from an EMBL/GenBank/DDBJ whole genome shotgun (WGS) entry which is preliminary data.</text>
</comment>
<dbReference type="SMART" id="SM00184">
    <property type="entry name" value="RING"/>
    <property type="match status" value="1"/>
</dbReference>
<keyword evidence="5" id="KW-0862">Zinc</keyword>
<evidence type="ECO:0000256" key="5">
    <source>
        <dbReference type="ARBA" id="ARBA00022833"/>
    </source>
</evidence>
<protein>
    <recommendedName>
        <fullName evidence="2">RING-type E3 ubiquitin transferase</fullName>
        <ecNumber evidence="2">2.3.2.27</ecNumber>
    </recommendedName>
</protein>
<dbReference type="PANTHER" id="PTHR15710:SF77">
    <property type="entry name" value="RING-H2 FINGER PROTEIN ATL21B"/>
    <property type="match status" value="1"/>
</dbReference>
<dbReference type="Pfam" id="PF13639">
    <property type="entry name" value="zf-RING_2"/>
    <property type="match status" value="1"/>
</dbReference>
<dbReference type="Proteomes" id="UP000827721">
    <property type="component" value="Unassembled WGS sequence"/>
</dbReference>
<proteinExistence type="predicted"/>
<reference evidence="8 9" key="1">
    <citation type="submission" date="2021-02" db="EMBL/GenBank/DDBJ databases">
        <title>Plant Genome Project.</title>
        <authorList>
            <person name="Zhang R.-G."/>
        </authorList>
    </citation>
    <scope>NUCLEOTIDE SEQUENCE [LARGE SCALE GENOMIC DNA]</scope>
    <source>
        <tissue evidence="8">Leaves</tissue>
    </source>
</reference>
<organism evidence="8 9">
    <name type="scientific">Xanthoceras sorbifolium</name>
    <dbReference type="NCBI Taxonomy" id="99658"/>
    <lineage>
        <taxon>Eukaryota</taxon>
        <taxon>Viridiplantae</taxon>
        <taxon>Streptophyta</taxon>
        <taxon>Embryophyta</taxon>
        <taxon>Tracheophyta</taxon>
        <taxon>Spermatophyta</taxon>
        <taxon>Magnoliopsida</taxon>
        <taxon>eudicotyledons</taxon>
        <taxon>Gunneridae</taxon>
        <taxon>Pentapetalae</taxon>
        <taxon>rosids</taxon>
        <taxon>malvids</taxon>
        <taxon>Sapindales</taxon>
        <taxon>Sapindaceae</taxon>
        <taxon>Xanthoceroideae</taxon>
        <taxon>Xanthoceras</taxon>
    </lineage>
</organism>
<gene>
    <name evidence="8" type="ORF">JRO89_XS13G0168900</name>
</gene>
<dbReference type="SUPFAM" id="SSF57850">
    <property type="entry name" value="RING/U-box"/>
    <property type="match status" value="1"/>
</dbReference>
<sequence length="212" mass="23625">MASINSVHDYYRCEAFQPEDYLHGDGLVSSRKALLFIEFYVSVDGFVKYGDLTLPTDELTSWFVVISSKLSQLDVPYDFHSSLVTTITNCASSIISEDRNSNCDIIPMVVKITDEEEAISRAATLSIDGQPLDMVPANESSIQALKKTKVEGCSRQCVICLEEISVGSEATRMPCSHVYHQDCIVSWLEQSNLCPLCRFQIPVKSSLPRILD</sequence>
<evidence type="ECO:0000256" key="1">
    <source>
        <dbReference type="ARBA" id="ARBA00000900"/>
    </source>
</evidence>
<evidence type="ECO:0000256" key="2">
    <source>
        <dbReference type="ARBA" id="ARBA00012483"/>
    </source>
</evidence>
<evidence type="ECO:0000256" key="6">
    <source>
        <dbReference type="PROSITE-ProRule" id="PRU00175"/>
    </source>
</evidence>
<dbReference type="PANTHER" id="PTHR15710">
    <property type="entry name" value="E3 UBIQUITIN-PROTEIN LIGASE PRAJA"/>
    <property type="match status" value="1"/>
</dbReference>
<comment type="catalytic activity">
    <reaction evidence="1">
        <text>S-ubiquitinyl-[E2 ubiquitin-conjugating enzyme]-L-cysteine + [acceptor protein]-L-lysine = [E2 ubiquitin-conjugating enzyme]-L-cysteine + N(6)-ubiquitinyl-[acceptor protein]-L-lysine.</text>
        <dbReference type="EC" id="2.3.2.27"/>
    </reaction>
</comment>
<name>A0ABQ8H8V4_9ROSI</name>
<dbReference type="InterPro" id="IPR001841">
    <property type="entry name" value="Znf_RING"/>
</dbReference>
<dbReference type="PROSITE" id="PS50089">
    <property type="entry name" value="ZF_RING_2"/>
    <property type="match status" value="1"/>
</dbReference>
<evidence type="ECO:0000256" key="3">
    <source>
        <dbReference type="ARBA" id="ARBA00022723"/>
    </source>
</evidence>
<dbReference type="EC" id="2.3.2.27" evidence="2"/>
<dbReference type="Gene3D" id="3.30.40.10">
    <property type="entry name" value="Zinc/RING finger domain, C3HC4 (zinc finger)"/>
    <property type="match status" value="1"/>
</dbReference>
<evidence type="ECO:0000313" key="8">
    <source>
        <dbReference type="EMBL" id="KAH7550306.1"/>
    </source>
</evidence>
<evidence type="ECO:0000256" key="4">
    <source>
        <dbReference type="ARBA" id="ARBA00022771"/>
    </source>
</evidence>
<dbReference type="CDD" id="cd16454">
    <property type="entry name" value="RING-H2_PA-TM-RING"/>
    <property type="match status" value="1"/>
</dbReference>